<feature type="transmembrane region" description="Helical" evidence="1">
    <location>
        <begin position="155"/>
        <end position="175"/>
    </location>
</feature>
<feature type="transmembrane region" description="Helical" evidence="1">
    <location>
        <begin position="181"/>
        <end position="202"/>
    </location>
</feature>
<gene>
    <name evidence="3" type="ORF">NZH93_21210</name>
</gene>
<dbReference type="GO" id="GO:0006629">
    <property type="term" value="P:lipid metabolic process"/>
    <property type="evidence" value="ECO:0007669"/>
    <property type="project" value="InterPro"/>
</dbReference>
<protein>
    <submittedName>
        <fullName evidence="3">Fatty acid desaturase</fullName>
        <ecNumber evidence="3">1.14.19.-</ecNumber>
    </submittedName>
</protein>
<feature type="transmembrane region" description="Helical" evidence="1">
    <location>
        <begin position="119"/>
        <end position="143"/>
    </location>
</feature>
<dbReference type="Pfam" id="PF00487">
    <property type="entry name" value="FA_desaturase"/>
    <property type="match status" value="1"/>
</dbReference>
<evidence type="ECO:0000256" key="1">
    <source>
        <dbReference type="SAM" id="Phobius"/>
    </source>
</evidence>
<dbReference type="EMBL" id="JANYMP010000010">
    <property type="protein sequence ID" value="MCS7479391.1"/>
    <property type="molecule type" value="Genomic_DNA"/>
</dbReference>
<comment type="caution">
    <text evidence="3">The sequence shown here is derived from an EMBL/GenBank/DDBJ whole genome shotgun (WGS) entry which is preliminary data.</text>
</comment>
<proteinExistence type="predicted"/>
<dbReference type="GO" id="GO:0016491">
    <property type="term" value="F:oxidoreductase activity"/>
    <property type="evidence" value="ECO:0007669"/>
    <property type="project" value="UniProtKB-KW"/>
</dbReference>
<evidence type="ECO:0000313" key="4">
    <source>
        <dbReference type="Proteomes" id="UP001141259"/>
    </source>
</evidence>
<accession>A0A9X2VMI6</accession>
<dbReference type="EC" id="1.14.19.-" evidence="3"/>
<name>A0A9X2VMI6_9PSEU</name>
<feature type="domain" description="Fatty acid desaturase" evidence="2">
    <location>
        <begin position="45"/>
        <end position="263"/>
    </location>
</feature>
<dbReference type="Proteomes" id="UP001141259">
    <property type="component" value="Unassembled WGS sequence"/>
</dbReference>
<evidence type="ECO:0000313" key="3">
    <source>
        <dbReference type="EMBL" id="MCS7479391.1"/>
    </source>
</evidence>
<dbReference type="InterPro" id="IPR005804">
    <property type="entry name" value="FA_desaturase_dom"/>
</dbReference>
<dbReference type="RefSeq" id="WP_259624897.1">
    <property type="nucleotide sequence ID" value="NZ_JANYMP010000010.1"/>
</dbReference>
<organism evidence="3 4">
    <name type="scientific">Umezawaea endophytica</name>
    <dbReference type="NCBI Taxonomy" id="1654476"/>
    <lineage>
        <taxon>Bacteria</taxon>
        <taxon>Bacillati</taxon>
        <taxon>Actinomycetota</taxon>
        <taxon>Actinomycetes</taxon>
        <taxon>Pseudonocardiales</taxon>
        <taxon>Pseudonocardiaceae</taxon>
        <taxon>Umezawaea</taxon>
    </lineage>
</organism>
<feature type="transmembrane region" description="Helical" evidence="1">
    <location>
        <begin position="46"/>
        <end position="70"/>
    </location>
</feature>
<feature type="transmembrane region" description="Helical" evidence="1">
    <location>
        <begin position="21"/>
        <end position="40"/>
    </location>
</feature>
<keyword evidence="1" id="KW-0472">Membrane</keyword>
<keyword evidence="1" id="KW-0812">Transmembrane</keyword>
<evidence type="ECO:0000259" key="2">
    <source>
        <dbReference type="Pfam" id="PF00487"/>
    </source>
</evidence>
<dbReference type="AlphaFoldDB" id="A0A9X2VMI6"/>
<keyword evidence="3" id="KW-0560">Oxidoreductase</keyword>
<keyword evidence="1" id="KW-1133">Transmembrane helix</keyword>
<keyword evidence="4" id="KW-1185">Reference proteome</keyword>
<feature type="transmembrane region" description="Helical" evidence="1">
    <location>
        <begin position="82"/>
        <end position="99"/>
    </location>
</feature>
<reference evidence="3" key="1">
    <citation type="submission" date="2022-08" db="EMBL/GenBank/DDBJ databases">
        <authorList>
            <person name="Tistechok S."/>
            <person name="Samborskyy M."/>
            <person name="Roman I."/>
        </authorList>
    </citation>
    <scope>NUCLEOTIDE SEQUENCE</scope>
    <source>
        <strain evidence="3">DSM 103496</strain>
    </source>
</reference>
<sequence>MKPSLTELGPDLLVTNRRRRVLALARPPVGVALFALTAWWAHSSPWVWWLTPVVMFGIFVAVVTVTHDVVHRSIGLGPRGTEWALFLCGLVLLESGHAYRATHVQHHRIFPHEDDPEGYPAHLSFLGAVFYGPVFLVGLWRWAFRRAAGDRAQRAWLVVEASGPVLTLAAGVALWETTPAVLVYAAMAIVGSWVYPLLTVYLPHHDFGDTPLTQTRTLRGRIIPAVFLELTYHLEHHLYPAVPSHHLAELGRRLDPLLASEGVRPRRVP</sequence>